<keyword evidence="4" id="KW-1208">Phospholipid metabolism</keyword>
<dbReference type="InterPro" id="IPR002123">
    <property type="entry name" value="Plipid/glycerol_acylTrfase"/>
</dbReference>
<dbReference type="SUPFAM" id="SSF69593">
    <property type="entry name" value="Glycerol-3-phosphate (1)-acyltransferase"/>
    <property type="match status" value="1"/>
</dbReference>
<dbReference type="NCBIfam" id="TIGR00530">
    <property type="entry name" value="AGP_acyltrn"/>
    <property type="match status" value="1"/>
</dbReference>
<dbReference type="OrthoDB" id="9803035at2"/>
<keyword evidence="2 4" id="KW-0808">Transferase</keyword>
<dbReference type="EMBL" id="ADLT01000052">
    <property type="protein sequence ID" value="EHO62471.1"/>
    <property type="molecule type" value="Genomic_DNA"/>
</dbReference>
<evidence type="ECO:0000313" key="6">
    <source>
        <dbReference type="EMBL" id="EHO62471.1"/>
    </source>
</evidence>
<organism evidence="6 7">
    <name type="scientific">Dialister succinatiphilus YIT 11850</name>
    <dbReference type="NCBI Taxonomy" id="742743"/>
    <lineage>
        <taxon>Bacteria</taxon>
        <taxon>Bacillati</taxon>
        <taxon>Bacillota</taxon>
        <taxon>Negativicutes</taxon>
        <taxon>Veillonellales</taxon>
        <taxon>Veillonellaceae</taxon>
        <taxon>Dialister</taxon>
    </lineage>
</organism>
<comment type="caution">
    <text evidence="6">The sequence shown here is derived from an EMBL/GenBank/DDBJ whole genome shotgun (WGS) entry which is preliminary data.</text>
</comment>
<accession>H1D1V8</accession>
<evidence type="ECO:0000313" key="7">
    <source>
        <dbReference type="Proteomes" id="UP000003277"/>
    </source>
</evidence>
<evidence type="ECO:0000256" key="1">
    <source>
        <dbReference type="ARBA" id="ARBA00008655"/>
    </source>
</evidence>
<dbReference type="STRING" id="742743.HMPREF9453_01596"/>
<proteinExistence type="inferred from homology"/>
<dbReference type="CDD" id="cd07989">
    <property type="entry name" value="LPLAT_AGPAT-like"/>
    <property type="match status" value="1"/>
</dbReference>
<name>H1D1V8_9FIRM</name>
<keyword evidence="4" id="KW-0594">Phospholipid biosynthesis</keyword>
<dbReference type="RefSeq" id="WP_008860090.1">
    <property type="nucleotide sequence ID" value="NZ_JH591188.1"/>
</dbReference>
<keyword evidence="7" id="KW-1185">Reference proteome</keyword>
<comment type="similarity">
    <text evidence="1 4">Belongs to the 1-acyl-sn-glycerol-3-phosphate acyltransferase family.</text>
</comment>
<dbReference type="GO" id="GO:0003841">
    <property type="term" value="F:1-acylglycerol-3-phosphate O-acyltransferase activity"/>
    <property type="evidence" value="ECO:0007669"/>
    <property type="project" value="UniProtKB-UniRule"/>
</dbReference>
<dbReference type="HOGENOM" id="CLU_027938_4_5_9"/>
<dbReference type="eggNOG" id="COG0204">
    <property type="taxonomic scope" value="Bacteria"/>
</dbReference>
<evidence type="ECO:0000256" key="4">
    <source>
        <dbReference type="RuleBase" id="RU361267"/>
    </source>
</evidence>
<keyword evidence="3 4" id="KW-0012">Acyltransferase</keyword>
<dbReference type="PANTHER" id="PTHR10434">
    <property type="entry name" value="1-ACYL-SN-GLYCEROL-3-PHOSPHATE ACYLTRANSFERASE"/>
    <property type="match status" value="1"/>
</dbReference>
<reference evidence="6 7" key="1">
    <citation type="submission" date="2011-11" db="EMBL/GenBank/DDBJ databases">
        <title>The Genome Sequence of Dialister succinatiphilus YIT 11850.</title>
        <authorList>
            <consortium name="The Broad Institute Genome Sequencing Platform"/>
            <person name="Earl A."/>
            <person name="Ward D."/>
            <person name="Feldgarden M."/>
            <person name="Gevers D."/>
            <person name="Morotomi M."/>
            <person name="Young S.K."/>
            <person name="Zeng Q."/>
            <person name="Gargeya S."/>
            <person name="Fitzgerald M."/>
            <person name="Haas B."/>
            <person name="Abouelleil A."/>
            <person name="Alvarado L."/>
            <person name="Arachchi H.M."/>
            <person name="Berlin A."/>
            <person name="Brown A."/>
            <person name="Chapman S.B."/>
            <person name="Dunbar C."/>
            <person name="Gearin G."/>
            <person name="Goldberg J."/>
            <person name="Griggs A."/>
            <person name="Gujja S."/>
            <person name="Heiman D."/>
            <person name="Howarth C."/>
            <person name="Lui A."/>
            <person name="MacDonald P.J.P."/>
            <person name="Montmayeur A."/>
            <person name="Murphy C."/>
            <person name="Neiman D."/>
            <person name="Pearson M."/>
            <person name="Priest M."/>
            <person name="Roberts A."/>
            <person name="Saif S."/>
            <person name="Shea T."/>
            <person name="Sisk P."/>
            <person name="Stolte C."/>
            <person name="Sykes S."/>
            <person name="Wortman J."/>
            <person name="Nusbaum C."/>
            <person name="Birren B."/>
        </authorList>
    </citation>
    <scope>NUCLEOTIDE SEQUENCE [LARGE SCALE GENOMIC DNA]</scope>
    <source>
        <strain evidence="6 7">YIT 11850</strain>
    </source>
</reference>
<sequence length="200" mass="22279">MGYKIVRALLNFIFFGLFGLHVEGRENVPSTGAIIVAPNHKSDWDPPLIGVAFNTRIIHYMAKEELFKNPLFGWLIRQFGTFPVKRGTVDRTAIRQAIREIKAGNPLGIFPEGTRIKKDGLGRFHSGMASLALMTGTPIIPVAVVGSRFLPHRKGPLAVLIGKPVPVKKQRPDDELVAEINDEIKGRIQKLMDDYMKKVS</sequence>
<evidence type="ECO:0000259" key="5">
    <source>
        <dbReference type="SMART" id="SM00563"/>
    </source>
</evidence>
<dbReference type="EC" id="2.3.1.51" evidence="4"/>
<dbReference type="SMART" id="SM00563">
    <property type="entry name" value="PlsC"/>
    <property type="match status" value="1"/>
</dbReference>
<dbReference type="GO" id="GO:0006654">
    <property type="term" value="P:phosphatidic acid biosynthetic process"/>
    <property type="evidence" value="ECO:0007669"/>
    <property type="project" value="TreeGrafter"/>
</dbReference>
<evidence type="ECO:0000256" key="3">
    <source>
        <dbReference type="ARBA" id="ARBA00023315"/>
    </source>
</evidence>
<dbReference type="GO" id="GO:0016020">
    <property type="term" value="C:membrane"/>
    <property type="evidence" value="ECO:0007669"/>
    <property type="project" value="InterPro"/>
</dbReference>
<comment type="catalytic activity">
    <reaction evidence="4">
        <text>a 1-acyl-sn-glycero-3-phosphate + an acyl-CoA = a 1,2-diacyl-sn-glycero-3-phosphate + CoA</text>
        <dbReference type="Rhea" id="RHEA:19709"/>
        <dbReference type="ChEBI" id="CHEBI:57287"/>
        <dbReference type="ChEBI" id="CHEBI:57970"/>
        <dbReference type="ChEBI" id="CHEBI:58342"/>
        <dbReference type="ChEBI" id="CHEBI:58608"/>
        <dbReference type="EC" id="2.3.1.51"/>
    </reaction>
</comment>
<dbReference type="PATRIC" id="fig|742743.3.peg.1628"/>
<dbReference type="AlphaFoldDB" id="H1D1V8"/>
<dbReference type="Pfam" id="PF01553">
    <property type="entry name" value="Acyltransferase"/>
    <property type="match status" value="1"/>
</dbReference>
<dbReference type="InterPro" id="IPR004552">
    <property type="entry name" value="AGP_acyltrans"/>
</dbReference>
<evidence type="ECO:0000256" key="2">
    <source>
        <dbReference type="ARBA" id="ARBA00022679"/>
    </source>
</evidence>
<gene>
    <name evidence="6" type="ORF">HMPREF9453_01596</name>
</gene>
<dbReference type="Proteomes" id="UP000003277">
    <property type="component" value="Unassembled WGS sequence"/>
</dbReference>
<keyword evidence="4" id="KW-0444">Lipid biosynthesis</keyword>
<protein>
    <recommendedName>
        <fullName evidence="4">1-acyl-sn-glycerol-3-phosphate acyltransferase</fullName>
        <ecNumber evidence="4">2.3.1.51</ecNumber>
    </recommendedName>
</protein>
<comment type="domain">
    <text evidence="4">The HXXXXD motif is essential for acyltransferase activity and may constitute the binding site for the phosphate moiety of the glycerol-3-phosphate.</text>
</comment>
<dbReference type="PANTHER" id="PTHR10434:SF11">
    <property type="entry name" value="1-ACYL-SN-GLYCEROL-3-PHOSPHATE ACYLTRANSFERASE"/>
    <property type="match status" value="1"/>
</dbReference>
<feature type="domain" description="Phospholipid/glycerol acyltransferase" evidence="5">
    <location>
        <begin position="34"/>
        <end position="147"/>
    </location>
</feature>
<keyword evidence="4" id="KW-0443">Lipid metabolism</keyword>